<dbReference type="Proteomes" id="UP000030588">
    <property type="component" value="Unassembled WGS sequence"/>
</dbReference>
<dbReference type="Proteomes" id="UP000476934">
    <property type="component" value="Unassembled WGS sequence"/>
</dbReference>
<evidence type="ECO:0000256" key="4">
    <source>
        <dbReference type="ARBA" id="ARBA00022729"/>
    </source>
</evidence>
<keyword evidence="5" id="KW-0472">Membrane</keyword>
<dbReference type="RefSeq" id="WP_035354394.1">
    <property type="nucleotide sequence ID" value="NZ_JAAIWK010000032.1"/>
</dbReference>
<comment type="caution">
    <text evidence="11">The sequence shown here is derived from an EMBL/GenBank/DDBJ whole genome shotgun (WGS) entry which is preliminary data.</text>
</comment>
<feature type="chain" id="PRO_5044540691" evidence="8">
    <location>
        <begin position="18"/>
        <end position="385"/>
    </location>
</feature>
<dbReference type="EMBL" id="JAAIWK010000032">
    <property type="protein sequence ID" value="NEY21379.1"/>
    <property type="molecule type" value="Genomic_DNA"/>
</dbReference>
<evidence type="ECO:0000259" key="9">
    <source>
        <dbReference type="Pfam" id="PF05504"/>
    </source>
</evidence>
<keyword evidence="6" id="KW-0564">Palmitate</keyword>
<dbReference type="Pfam" id="PF25198">
    <property type="entry name" value="Spore_GerAC_N"/>
    <property type="match status" value="1"/>
</dbReference>
<proteinExistence type="inferred from homology"/>
<dbReference type="PROSITE" id="PS51257">
    <property type="entry name" value="PROKAR_LIPOPROTEIN"/>
    <property type="match status" value="1"/>
</dbReference>
<evidence type="ECO:0000313" key="14">
    <source>
        <dbReference type="Proteomes" id="UP000476934"/>
    </source>
</evidence>
<evidence type="ECO:0000313" key="13">
    <source>
        <dbReference type="Proteomes" id="UP000030588"/>
    </source>
</evidence>
<feature type="domain" description="Spore germination GerAC-like C-terminal" evidence="9">
    <location>
        <begin position="216"/>
        <end position="349"/>
    </location>
</feature>
<dbReference type="Gene3D" id="3.30.300.210">
    <property type="entry name" value="Nutrient germinant receptor protein C, domain 3"/>
    <property type="match status" value="1"/>
</dbReference>
<evidence type="ECO:0000256" key="6">
    <source>
        <dbReference type="ARBA" id="ARBA00023139"/>
    </source>
</evidence>
<evidence type="ECO:0000256" key="8">
    <source>
        <dbReference type="SAM" id="SignalP"/>
    </source>
</evidence>
<reference evidence="12 14" key="2">
    <citation type="submission" date="2020-02" db="EMBL/GenBank/DDBJ databases">
        <authorList>
            <person name="Feng H."/>
        </authorList>
    </citation>
    <scope>NUCLEOTIDE SEQUENCE [LARGE SCALE GENOMIC DNA]</scope>
    <source>
        <strain evidence="12 14">Gsoil 114</strain>
    </source>
</reference>
<dbReference type="NCBIfam" id="TIGR02887">
    <property type="entry name" value="spore_ger_x_C"/>
    <property type="match status" value="1"/>
</dbReference>
<dbReference type="InterPro" id="IPR046953">
    <property type="entry name" value="Spore_GerAC-like_C"/>
</dbReference>
<evidence type="ECO:0000259" key="10">
    <source>
        <dbReference type="Pfam" id="PF25198"/>
    </source>
</evidence>
<protein>
    <submittedName>
        <fullName evidence="12">Ger(X)C family spore germination protein</fullName>
    </submittedName>
</protein>
<evidence type="ECO:0000256" key="2">
    <source>
        <dbReference type="ARBA" id="ARBA00007886"/>
    </source>
</evidence>
<dbReference type="PANTHER" id="PTHR35789">
    <property type="entry name" value="SPORE GERMINATION PROTEIN B3"/>
    <property type="match status" value="1"/>
</dbReference>
<dbReference type="InterPro" id="IPR008844">
    <property type="entry name" value="Spore_GerAC-like"/>
</dbReference>
<feature type="domain" description="Spore germination protein N-terminal" evidence="10">
    <location>
        <begin position="23"/>
        <end position="196"/>
    </location>
</feature>
<name>A0A0A6XZN3_9BACI</name>
<comment type="similarity">
    <text evidence="2">Belongs to the GerABKC lipoprotein family.</text>
</comment>
<accession>A0A0A6XZN3</accession>
<gene>
    <name evidence="12" type="ORF">G4D61_15650</name>
    <name evidence="11" type="ORF">NG54_08455</name>
</gene>
<keyword evidence="3" id="KW-0309">Germination</keyword>
<evidence type="ECO:0000313" key="12">
    <source>
        <dbReference type="EMBL" id="NEY21379.1"/>
    </source>
</evidence>
<dbReference type="PANTHER" id="PTHR35789:SF1">
    <property type="entry name" value="SPORE GERMINATION PROTEIN B3"/>
    <property type="match status" value="1"/>
</dbReference>
<dbReference type="Pfam" id="PF05504">
    <property type="entry name" value="Spore_GerAC"/>
    <property type="match status" value="1"/>
</dbReference>
<sequence length="385" mass="44149">MKNIMLAFIILFTSTLAGCSQVNEIQFQAYAVGLGIDYIDDEYKVFLQFLDFSNVAKSEQGKSPQKSSVWITSGSGKSIEAAFTKMYQGVQLPVNYDQLNVILFGKSLIEHKLGKTLQALDTNYNIRVTGLTYGTEKKLEDIFTSQVPFNYPFIYSRINEPSFMQQQDSTIPAISLQELIYQYNEKTKTIMLPNISLDNDTMKENTDKVTMSTFDGAYIIKDQTYKGILSEKELKGFIKVNNQTVRSLVTFKGAHDEETAIEILNPKIKRRVFTKNHTLAYGLNIKIRANIRESNHNIINLNVKKALADKLRTEVYQSYKNSQAIGGDVFQFEDYMYRYKNSDWKTCHHQGTFPTLKKEDIHIKISPLKSINKMNARVSRSPRNY</sequence>
<comment type="subcellular location">
    <subcellularLocation>
        <location evidence="1">Membrane</location>
        <topology evidence="1">Lipid-anchor</topology>
    </subcellularLocation>
</comment>
<dbReference type="InterPro" id="IPR057336">
    <property type="entry name" value="GerAC_N"/>
</dbReference>
<evidence type="ECO:0000256" key="3">
    <source>
        <dbReference type="ARBA" id="ARBA00022544"/>
    </source>
</evidence>
<dbReference type="OrthoDB" id="2380468at2"/>
<keyword evidence="7" id="KW-0449">Lipoprotein</keyword>
<feature type="signal peptide" evidence="8">
    <location>
        <begin position="1"/>
        <end position="17"/>
    </location>
</feature>
<evidence type="ECO:0000256" key="5">
    <source>
        <dbReference type="ARBA" id="ARBA00023136"/>
    </source>
</evidence>
<reference evidence="12 14" key="3">
    <citation type="submission" date="2020-03" db="EMBL/GenBank/DDBJ databases">
        <title>Bacillus aquiflavi sp. nov., isolated from yellow water of strong flavor Chinese baijiu in Yibin region of China.</title>
        <authorList>
            <person name="Xie J."/>
        </authorList>
    </citation>
    <scope>NUCLEOTIDE SEQUENCE [LARGE SCALE GENOMIC DNA]</scope>
    <source>
        <strain evidence="12 14">Gsoil 114</strain>
    </source>
</reference>
<keyword evidence="14" id="KW-1185">Reference proteome</keyword>
<dbReference type="GO" id="GO:0016020">
    <property type="term" value="C:membrane"/>
    <property type="evidence" value="ECO:0007669"/>
    <property type="project" value="UniProtKB-SubCell"/>
</dbReference>
<dbReference type="AlphaFoldDB" id="A0A0A6XZN3"/>
<organism evidence="11 13">
    <name type="scientific">Heyndrickxia ginsengihumi</name>
    <dbReference type="NCBI Taxonomy" id="363870"/>
    <lineage>
        <taxon>Bacteria</taxon>
        <taxon>Bacillati</taxon>
        <taxon>Bacillota</taxon>
        <taxon>Bacilli</taxon>
        <taxon>Bacillales</taxon>
        <taxon>Bacillaceae</taxon>
        <taxon>Heyndrickxia</taxon>
    </lineage>
</organism>
<evidence type="ECO:0000313" key="11">
    <source>
        <dbReference type="EMBL" id="KHD85577.1"/>
    </source>
</evidence>
<reference evidence="11 13" key="1">
    <citation type="submission" date="2014-10" db="EMBL/GenBank/DDBJ databases">
        <title>Draft genome of phytase producing Bacillus ginsengihumi strain M2.11.</title>
        <authorList>
            <person name="Toymentseva A."/>
            <person name="Boulygina E.A."/>
            <person name="Kazakov S.V."/>
            <person name="Kayumov I."/>
            <person name="Suleimanova A.D."/>
            <person name="Mardanova A.M."/>
            <person name="Maria S.N."/>
            <person name="Sergey M.Y."/>
            <person name="Sharipova M.R."/>
        </authorList>
    </citation>
    <scope>NUCLEOTIDE SEQUENCE [LARGE SCALE GENOMIC DNA]</scope>
    <source>
        <strain evidence="11 13">M2.11</strain>
    </source>
</reference>
<evidence type="ECO:0000256" key="1">
    <source>
        <dbReference type="ARBA" id="ARBA00004635"/>
    </source>
</evidence>
<evidence type="ECO:0000256" key="7">
    <source>
        <dbReference type="ARBA" id="ARBA00023288"/>
    </source>
</evidence>
<dbReference type="STRING" id="363870.NG54_08455"/>
<keyword evidence="4 8" id="KW-0732">Signal</keyword>
<dbReference type="InterPro" id="IPR038501">
    <property type="entry name" value="Spore_GerAC_C_sf"/>
</dbReference>
<dbReference type="EMBL" id="JRUN01000020">
    <property type="protein sequence ID" value="KHD85577.1"/>
    <property type="molecule type" value="Genomic_DNA"/>
</dbReference>
<dbReference type="GO" id="GO:0009847">
    <property type="term" value="P:spore germination"/>
    <property type="evidence" value="ECO:0007669"/>
    <property type="project" value="InterPro"/>
</dbReference>